<name>A0A9N8V9R0_9GLOM</name>
<reference evidence="1" key="1">
    <citation type="submission" date="2021-06" db="EMBL/GenBank/DDBJ databases">
        <authorList>
            <person name="Kallberg Y."/>
            <person name="Tangrot J."/>
            <person name="Rosling A."/>
        </authorList>
    </citation>
    <scope>NUCLEOTIDE SEQUENCE</scope>
    <source>
        <strain evidence="1">CL551</strain>
    </source>
</reference>
<dbReference type="Proteomes" id="UP000789342">
    <property type="component" value="Unassembled WGS sequence"/>
</dbReference>
<gene>
    <name evidence="1" type="ORF">AMORRO_LOCUS354</name>
</gene>
<dbReference type="AlphaFoldDB" id="A0A9N8V9R0"/>
<organism evidence="1 2">
    <name type="scientific">Acaulospora morrowiae</name>
    <dbReference type="NCBI Taxonomy" id="94023"/>
    <lineage>
        <taxon>Eukaryota</taxon>
        <taxon>Fungi</taxon>
        <taxon>Fungi incertae sedis</taxon>
        <taxon>Mucoromycota</taxon>
        <taxon>Glomeromycotina</taxon>
        <taxon>Glomeromycetes</taxon>
        <taxon>Diversisporales</taxon>
        <taxon>Acaulosporaceae</taxon>
        <taxon>Acaulospora</taxon>
    </lineage>
</organism>
<comment type="caution">
    <text evidence="1">The sequence shown here is derived from an EMBL/GenBank/DDBJ whole genome shotgun (WGS) entry which is preliminary data.</text>
</comment>
<keyword evidence="2" id="KW-1185">Reference proteome</keyword>
<accession>A0A9N8V9R0</accession>
<proteinExistence type="predicted"/>
<protein>
    <submittedName>
        <fullName evidence="1">14229_t:CDS:1</fullName>
    </submittedName>
</protein>
<evidence type="ECO:0000313" key="2">
    <source>
        <dbReference type="Proteomes" id="UP000789342"/>
    </source>
</evidence>
<dbReference type="OrthoDB" id="2427876at2759"/>
<dbReference type="EMBL" id="CAJVPV010000084">
    <property type="protein sequence ID" value="CAG8441971.1"/>
    <property type="molecule type" value="Genomic_DNA"/>
</dbReference>
<evidence type="ECO:0000313" key="1">
    <source>
        <dbReference type="EMBL" id="CAG8441971.1"/>
    </source>
</evidence>
<sequence length="149" mass="16903">MPLLTEDIMNDDEILITVYTNFDSKPDLEEENEEPIMSLVSLSEALNALHILIQFQKQQDDSNGFKQEELKMSRKKMAVVDVDNGIVIFELMMLLLTIEFAQLVLADIISPILILQFFIKELDSAFLGLLTILTSRGLKGEDNKDALLK</sequence>